<evidence type="ECO:0000313" key="2">
    <source>
        <dbReference type="EMBL" id="GIF74189.1"/>
    </source>
</evidence>
<dbReference type="Proteomes" id="UP000604117">
    <property type="component" value="Unassembled WGS sequence"/>
</dbReference>
<feature type="compositionally biased region" description="Basic and acidic residues" evidence="1">
    <location>
        <begin position="19"/>
        <end position="36"/>
    </location>
</feature>
<protein>
    <submittedName>
        <fullName evidence="2">Uncharacterized protein</fullName>
    </submittedName>
</protein>
<sequence length="157" mass="16697">MPAANAANSTDPAGAPTRSRQEGQRAEGRNAVDRHGYASGCAQWSQERRQGSPTGTAKNATAARNGGVIAATSHHDAGNLALRSAIRTFPSSSAIRATPGRASLDTRGRRRQAAARAFYTQGWCKEKRPRKGAVGPGHKPWRGNDTIALWRGAEQAR</sequence>
<comment type="caution">
    <text evidence="2">The sequence shown here is derived from an EMBL/GenBank/DDBJ whole genome shotgun (WGS) entry which is preliminary data.</text>
</comment>
<feature type="compositionally biased region" description="Polar residues" evidence="1">
    <location>
        <begin position="1"/>
        <end position="11"/>
    </location>
</feature>
<accession>A0ABQ4CSC4</accession>
<dbReference type="EMBL" id="BONE01000028">
    <property type="protein sequence ID" value="GIF74189.1"/>
    <property type="molecule type" value="Genomic_DNA"/>
</dbReference>
<feature type="region of interest" description="Disordered" evidence="1">
    <location>
        <begin position="1"/>
        <end position="66"/>
    </location>
</feature>
<gene>
    <name evidence="2" type="ORF">Asi02nite_37070</name>
</gene>
<proteinExistence type="predicted"/>
<name>A0ABQ4CSC4_9ACTN</name>
<organism evidence="2 3">
    <name type="scientific">Asanoa siamensis</name>
    <dbReference type="NCBI Taxonomy" id="926357"/>
    <lineage>
        <taxon>Bacteria</taxon>
        <taxon>Bacillati</taxon>
        <taxon>Actinomycetota</taxon>
        <taxon>Actinomycetes</taxon>
        <taxon>Micromonosporales</taxon>
        <taxon>Micromonosporaceae</taxon>
        <taxon>Asanoa</taxon>
    </lineage>
</organism>
<evidence type="ECO:0000313" key="3">
    <source>
        <dbReference type="Proteomes" id="UP000604117"/>
    </source>
</evidence>
<feature type="region of interest" description="Disordered" evidence="1">
    <location>
        <begin position="127"/>
        <end position="157"/>
    </location>
</feature>
<reference evidence="2 3" key="1">
    <citation type="submission" date="2021-01" db="EMBL/GenBank/DDBJ databases">
        <title>Whole genome shotgun sequence of Asanoa siamensis NBRC 107932.</title>
        <authorList>
            <person name="Komaki H."/>
            <person name="Tamura T."/>
        </authorList>
    </citation>
    <scope>NUCLEOTIDE SEQUENCE [LARGE SCALE GENOMIC DNA]</scope>
    <source>
        <strain evidence="2 3">NBRC 107932</strain>
    </source>
</reference>
<evidence type="ECO:0000256" key="1">
    <source>
        <dbReference type="SAM" id="MobiDB-lite"/>
    </source>
</evidence>
<keyword evidence="3" id="KW-1185">Reference proteome</keyword>